<keyword evidence="10" id="KW-1185">Reference proteome</keyword>
<dbReference type="AlphaFoldDB" id="R8B3S8"/>
<feature type="transmembrane region" description="Helical" evidence="7">
    <location>
        <begin position="390"/>
        <end position="410"/>
    </location>
</feature>
<organism evidence="9 10">
    <name type="scientific">Marinobacter lipolyticus SM19</name>
    <dbReference type="NCBI Taxonomy" id="1318628"/>
    <lineage>
        <taxon>Bacteria</taxon>
        <taxon>Pseudomonadati</taxon>
        <taxon>Pseudomonadota</taxon>
        <taxon>Gammaproteobacteria</taxon>
        <taxon>Pseudomonadales</taxon>
        <taxon>Marinobacteraceae</taxon>
        <taxon>Marinobacter</taxon>
    </lineage>
</organism>
<dbReference type="PANTHER" id="PTHR33362:SF2">
    <property type="entry name" value="TRAP TRANSPORTER LARGE PERMEASE PROTEIN"/>
    <property type="match status" value="1"/>
</dbReference>
<comment type="caution">
    <text evidence="7">Lacks conserved residue(s) required for the propagation of feature annotation.</text>
</comment>
<dbReference type="Proteomes" id="UP000016540">
    <property type="component" value="Unassembled WGS sequence"/>
</dbReference>
<evidence type="ECO:0000313" key="10">
    <source>
        <dbReference type="Proteomes" id="UP000016540"/>
    </source>
</evidence>
<proteinExistence type="inferred from homology"/>
<reference evidence="9 10" key="1">
    <citation type="journal article" date="2013" name="Genome Announc.">
        <title>Draft Genome Sequence of the Moderately Halophilic Bacterium Marinobacter lipolyticus Strain SM19.</title>
        <authorList>
            <person name="Papke R.T."/>
            <person name="de la Haba R.R."/>
            <person name="Infante-Dominguez C."/>
            <person name="Perez D."/>
            <person name="Sanchez-Porro C."/>
            <person name="Lapierre P."/>
            <person name="Ventosa A."/>
        </authorList>
    </citation>
    <scope>NUCLEOTIDE SEQUENCE [LARGE SCALE GENOMIC DNA]</scope>
    <source>
        <strain evidence="9 10">SM19</strain>
    </source>
</reference>
<evidence type="ECO:0000256" key="1">
    <source>
        <dbReference type="ARBA" id="ARBA00004429"/>
    </source>
</evidence>
<dbReference type="STRING" id="1318628.MARLIPOL_04015"/>
<dbReference type="InterPro" id="IPR004681">
    <property type="entry name" value="TRAP_DctM"/>
</dbReference>
<feature type="transmembrane region" description="Helical" evidence="7">
    <location>
        <begin position="310"/>
        <end position="343"/>
    </location>
</feature>
<comment type="similarity">
    <text evidence="7">Belongs to the TRAP transporter large permease family.</text>
</comment>
<dbReference type="PIRSF" id="PIRSF006066">
    <property type="entry name" value="HI0050"/>
    <property type="match status" value="1"/>
</dbReference>
<dbReference type="EMBL" id="ASAD01000007">
    <property type="protein sequence ID" value="EON93169.1"/>
    <property type="molecule type" value="Genomic_DNA"/>
</dbReference>
<comment type="subunit">
    <text evidence="7">The complex comprises the extracytoplasmic solute receptor protein and the two transmembrane proteins.</text>
</comment>
<sequence>MTFVVFLGLLFLAVPISLVLALTALWYIYDSGNAVLLDSYPQQLFGAIESYGLLAIPLFMLAGELMNEGGLTARLINLARIMVGGFRGGLAYINLVANMMMAAIMGSAASQIAIMSRAMVPAMEKEGYDKPYSAAITAAGGLLSPIIPPSMLFVLFGVLAQVPIAEMFIAGIIPGLIMAFLFFLAISLMGLVYQYPKGEWPSRQQAKEYILMGLPAGLIPLIIIGGILTGLATPTESAALASLGALLIGRYVYKDLQFSHLFEILKRTAFNSGMVIMLIAAAGVFGWVIIFEEIPQSAAAWIAIQTADPFMFLLMVVGILLLVGMVIDGIAALILVVPILLPIAQTQFGISPYQFGVVVCLTLVLGLLTPPVGAGLFIASTMTGSPPMAIFRALIPFLLATLLTLVLLSWNAELVLMLV</sequence>
<dbReference type="OrthoDB" id="8627919at2"/>
<dbReference type="GO" id="GO:0022857">
    <property type="term" value="F:transmembrane transporter activity"/>
    <property type="evidence" value="ECO:0007669"/>
    <property type="project" value="UniProtKB-UniRule"/>
</dbReference>
<feature type="domain" description="TRAP C4-dicarboxylate transport system permease DctM subunit" evidence="8">
    <location>
        <begin position="3"/>
        <end position="413"/>
    </location>
</feature>
<evidence type="ECO:0000256" key="6">
    <source>
        <dbReference type="ARBA" id="ARBA00023136"/>
    </source>
</evidence>
<keyword evidence="6 7" id="KW-0472">Membrane</keyword>
<evidence type="ECO:0000256" key="7">
    <source>
        <dbReference type="RuleBase" id="RU369079"/>
    </source>
</evidence>
<evidence type="ECO:0000256" key="2">
    <source>
        <dbReference type="ARBA" id="ARBA00022475"/>
    </source>
</evidence>
<protein>
    <recommendedName>
        <fullName evidence="7">TRAP transporter large permease protein</fullName>
    </recommendedName>
</protein>
<dbReference type="NCBIfam" id="TIGR00786">
    <property type="entry name" value="dctM"/>
    <property type="match status" value="1"/>
</dbReference>
<evidence type="ECO:0000256" key="3">
    <source>
        <dbReference type="ARBA" id="ARBA00022519"/>
    </source>
</evidence>
<comment type="function">
    <text evidence="7">Part of the tripartite ATP-independent periplasmic (TRAP) transport system.</text>
</comment>
<evidence type="ECO:0000313" key="9">
    <source>
        <dbReference type="EMBL" id="EON93169.1"/>
    </source>
</evidence>
<feature type="transmembrane region" description="Helical" evidence="7">
    <location>
        <begin position="209"/>
        <end position="231"/>
    </location>
</feature>
<evidence type="ECO:0000256" key="4">
    <source>
        <dbReference type="ARBA" id="ARBA00022692"/>
    </source>
</evidence>
<accession>R8B3S8</accession>
<keyword evidence="4 7" id="KW-0812">Transmembrane</keyword>
<dbReference type="InterPro" id="IPR010656">
    <property type="entry name" value="DctM"/>
</dbReference>
<keyword evidence="7" id="KW-0813">Transport</keyword>
<dbReference type="PANTHER" id="PTHR33362">
    <property type="entry name" value="SIALIC ACID TRAP TRANSPORTER PERMEASE PROTEIN SIAT-RELATED"/>
    <property type="match status" value="1"/>
</dbReference>
<keyword evidence="3 7" id="KW-0997">Cell inner membrane</keyword>
<comment type="subcellular location">
    <subcellularLocation>
        <location evidence="1 7">Cell inner membrane</location>
        <topology evidence="1 7">Multi-pass membrane protein</topology>
    </subcellularLocation>
</comment>
<feature type="transmembrane region" description="Helical" evidence="7">
    <location>
        <begin position="168"/>
        <end position="188"/>
    </location>
</feature>
<comment type="caution">
    <text evidence="9">The sequence shown here is derived from an EMBL/GenBank/DDBJ whole genome shotgun (WGS) entry which is preliminary data.</text>
</comment>
<feature type="transmembrane region" description="Helical" evidence="7">
    <location>
        <begin position="355"/>
        <end position="378"/>
    </location>
</feature>
<feature type="transmembrane region" description="Helical" evidence="7">
    <location>
        <begin position="132"/>
        <end position="156"/>
    </location>
</feature>
<feature type="transmembrane region" description="Helical" evidence="7">
    <location>
        <begin position="45"/>
        <end position="63"/>
    </location>
</feature>
<dbReference type="RefSeq" id="WP_012136804.1">
    <property type="nucleotide sequence ID" value="NZ_KE007306.1"/>
</dbReference>
<dbReference type="HOGENOM" id="CLU_019824_4_1_6"/>
<feature type="transmembrane region" description="Helical" evidence="7">
    <location>
        <begin position="273"/>
        <end position="290"/>
    </location>
</feature>
<evidence type="ECO:0000256" key="5">
    <source>
        <dbReference type="ARBA" id="ARBA00022989"/>
    </source>
</evidence>
<dbReference type="GO" id="GO:0005886">
    <property type="term" value="C:plasma membrane"/>
    <property type="evidence" value="ECO:0007669"/>
    <property type="project" value="UniProtKB-SubCell"/>
</dbReference>
<dbReference type="eggNOG" id="COG1593">
    <property type="taxonomic scope" value="Bacteria"/>
</dbReference>
<keyword evidence="5 7" id="KW-1133">Transmembrane helix</keyword>
<evidence type="ECO:0000259" key="8">
    <source>
        <dbReference type="Pfam" id="PF06808"/>
    </source>
</evidence>
<keyword evidence="2" id="KW-1003">Cell membrane</keyword>
<dbReference type="Pfam" id="PF06808">
    <property type="entry name" value="DctM"/>
    <property type="match status" value="1"/>
</dbReference>
<gene>
    <name evidence="9" type="ORF">MARLIPOL_04015</name>
</gene>
<name>R8B3S8_9GAMM</name>
<dbReference type="PATRIC" id="fig|1318628.3.peg.796"/>